<dbReference type="STRING" id="930990.A0A067M683"/>
<dbReference type="OrthoDB" id="3226064at2759"/>
<dbReference type="SUPFAM" id="SSF81383">
    <property type="entry name" value="F-box domain"/>
    <property type="match status" value="1"/>
</dbReference>
<dbReference type="Proteomes" id="UP000027195">
    <property type="component" value="Unassembled WGS sequence"/>
</dbReference>
<dbReference type="AlphaFoldDB" id="A0A067M683"/>
<keyword evidence="3" id="KW-1185">Reference proteome</keyword>
<evidence type="ECO:0008006" key="4">
    <source>
        <dbReference type="Google" id="ProtNLM"/>
    </source>
</evidence>
<dbReference type="InParanoid" id="A0A067M683"/>
<proteinExistence type="predicted"/>
<evidence type="ECO:0000313" key="3">
    <source>
        <dbReference type="Proteomes" id="UP000027195"/>
    </source>
</evidence>
<evidence type="ECO:0000313" key="2">
    <source>
        <dbReference type="EMBL" id="KDQ07342.1"/>
    </source>
</evidence>
<feature type="region of interest" description="Disordered" evidence="1">
    <location>
        <begin position="326"/>
        <end position="352"/>
    </location>
</feature>
<reference evidence="3" key="1">
    <citation type="journal article" date="2014" name="Proc. Natl. Acad. Sci. U.S.A.">
        <title>Extensive sampling of basidiomycete genomes demonstrates inadequacy of the white-rot/brown-rot paradigm for wood decay fungi.</title>
        <authorList>
            <person name="Riley R."/>
            <person name="Salamov A.A."/>
            <person name="Brown D.W."/>
            <person name="Nagy L.G."/>
            <person name="Floudas D."/>
            <person name="Held B.W."/>
            <person name="Levasseur A."/>
            <person name="Lombard V."/>
            <person name="Morin E."/>
            <person name="Otillar R."/>
            <person name="Lindquist E.A."/>
            <person name="Sun H."/>
            <person name="LaButti K.M."/>
            <person name="Schmutz J."/>
            <person name="Jabbour D."/>
            <person name="Luo H."/>
            <person name="Baker S.E."/>
            <person name="Pisabarro A.G."/>
            <person name="Walton J.D."/>
            <person name="Blanchette R.A."/>
            <person name="Henrissat B."/>
            <person name="Martin F."/>
            <person name="Cullen D."/>
            <person name="Hibbett D.S."/>
            <person name="Grigoriev I.V."/>
        </authorList>
    </citation>
    <scope>NUCLEOTIDE SEQUENCE [LARGE SCALE GENOMIC DNA]</scope>
    <source>
        <strain evidence="3">FD-172 SS1</strain>
    </source>
</reference>
<gene>
    <name evidence="2" type="ORF">BOTBODRAFT_38876</name>
</gene>
<protein>
    <recommendedName>
        <fullName evidence="4">F-box domain-containing protein</fullName>
    </recommendedName>
</protein>
<name>A0A067M683_BOTB1</name>
<dbReference type="InterPro" id="IPR036047">
    <property type="entry name" value="F-box-like_dom_sf"/>
</dbReference>
<dbReference type="HOGENOM" id="CLU_019366_1_0_1"/>
<evidence type="ECO:0000256" key="1">
    <source>
        <dbReference type="SAM" id="MobiDB-lite"/>
    </source>
</evidence>
<dbReference type="EMBL" id="KL198109">
    <property type="protein sequence ID" value="KDQ07342.1"/>
    <property type="molecule type" value="Genomic_DNA"/>
</dbReference>
<organism evidence="2 3">
    <name type="scientific">Botryobasidium botryosum (strain FD-172 SS1)</name>
    <dbReference type="NCBI Taxonomy" id="930990"/>
    <lineage>
        <taxon>Eukaryota</taxon>
        <taxon>Fungi</taxon>
        <taxon>Dikarya</taxon>
        <taxon>Basidiomycota</taxon>
        <taxon>Agaricomycotina</taxon>
        <taxon>Agaricomycetes</taxon>
        <taxon>Cantharellales</taxon>
        <taxon>Botryobasidiaceae</taxon>
        <taxon>Botryobasidium</taxon>
    </lineage>
</organism>
<sequence>MRASFLSLPQELTEHALVQAEDPRILAAVAQCSKYLYSIVYSSGDQHLWRSVFLSIFDDIRGDGNAKVDWKSLLQKRIRARSLLESKQHGYSTTTLSLEERTAVLGTLIDVVCTASPVQISEVDGERNTSKNIRWVSKFIDDCTDVLFPTHSDSLMVSPATALTARLRAYTGLHFEAKRWYIHEPRTISRAFVYDLRNYTEETSWGPFLPNGGGINWIHIDHLMRVICTNAEEYNHSMIHLPTGLECTRPYSAPESHAREPGDWAGVEGTWRRIICFMDYRDLFAYNFRNPAGRSEDGAHLNTNIFESDFFGEAFRVLEMELYITSIGDPPPSPSPSLTYSDEEEDVYSDPNRPTIYFEGKSDGGTPNESRIRGSVTAMPCGGIQWKLVSSYAGQERWCSSGAQVGGAGSAVGVVGAWSSVDHAPMDPSGPFWLWKQPAKPDERDMIGMHSFHGL</sequence>
<accession>A0A067M683</accession>